<evidence type="ECO:0000313" key="4">
    <source>
        <dbReference type="Proteomes" id="UP001198402"/>
    </source>
</evidence>
<evidence type="ECO:0000259" key="2">
    <source>
        <dbReference type="Pfam" id="PF13395"/>
    </source>
</evidence>
<reference evidence="4" key="1">
    <citation type="submission" date="2023-07" db="EMBL/GenBank/DDBJ databases">
        <authorList>
            <person name="Yue Y."/>
        </authorList>
    </citation>
    <scope>NUCLEOTIDE SEQUENCE [LARGE SCALE GENOMIC DNA]</scope>
    <source>
        <strain evidence="4">2Y89</strain>
    </source>
</reference>
<accession>A0ABS7XWS2</accession>
<dbReference type="Proteomes" id="UP001198402">
    <property type="component" value="Unassembled WGS sequence"/>
</dbReference>
<comment type="caution">
    <text evidence="3">The sequence shown here is derived from an EMBL/GenBank/DDBJ whole genome shotgun (WGS) entry which is preliminary data.</text>
</comment>
<dbReference type="Gene3D" id="1.10.30.50">
    <property type="match status" value="1"/>
</dbReference>
<dbReference type="CDD" id="cd00085">
    <property type="entry name" value="HNHc"/>
    <property type="match status" value="1"/>
</dbReference>
<sequence length="866" mass="102282">MKYDSTFEDIFKDHIKIESSQKSIDNLFTERMKNKTNYSPYYQRNYVWDDNKATHFIESIFLGTELPPLIFFDSDYGVEIIDGRQRYETIKRFMEDQFSLKPNGLTILTQLKNLKYSNLSKKSNDLLEHFLDCKIRIIHFQIVNHPPLDKALQDKVKKEIFLRYNSGITPLKKEEVDDARYDKDGLSNFFKTKLRNERTKKKFMDVLFIGHSSKIYRPISLAKIVSQIRLEIVLPLYPIEQYAKGGSKKVSEKLYEFFIKNSDINEGSIFKNFESKIEFLNKVITNSANNELKSNHLAMRSLFWGFSILEKENIIIKYEKELIKKCSEFVNENIEYFSTEYSTRRENIINRYIITQQFFETEFGMNLSAYIDSSSKIDRIKKQIRNKKSTTKLEKLKDIGLSKPEPSNMSIDDVTRKMNRRKFLVRPSYQRVEVIDKQKKSSIIESVLLGIKLPPIFIFKRLDDVYEVIDGQQRLLTLLGFTGSTYTDQDDKVRKSKDDKFILKGLRILTELNGLRFSDLSEQEKDKIYDFQLYIVEIDANKNPNFNPIDLFIRLNDKPYPIKTNSFEMWNSWVDVDLIEQIKSLKKNLEDWFYIKKIIKKSDRDRMENEELITSLVYIENHFSKDPKVIDVYQKDNIDLDGVITSKLNARVKSKTKINSLLLKASNDEKVKEDLFKSIKKVKSVIKILRLILIDRNKKDNETVEGFLSSELEKFIKVGNTRKLQNIYFLWLLIHKSNFNLVKYKRLEMKNDLLELFRIINLKHRGLQKDDNGQKPLVDLFESRKQIFLKNYTSQAVRKRKLSLKEKEEMLKKQDYKSSISDVQIFDMDDLEVDHTIPLSFQGEDSIENMGLAHSTENRKKGPKID</sequence>
<evidence type="ECO:0000259" key="1">
    <source>
        <dbReference type="Pfam" id="PF03235"/>
    </source>
</evidence>
<feature type="domain" description="HNH nuclease" evidence="2">
    <location>
        <begin position="819"/>
        <end position="863"/>
    </location>
</feature>
<dbReference type="RefSeq" id="WP_224477032.1">
    <property type="nucleotide sequence ID" value="NZ_JAIUJS010000001.1"/>
</dbReference>
<dbReference type="PANTHER" id="PTHR39639:SF1">
    <property type="entry name" value="DUF262 DOMAIN-CONTAINING PROTEIN"/>
    <property type="match status" value="1"/>
</dbReference>
<dbReference type="Pfam" id="PF13395">
    <property type="entry name" value="HNH_4"/>
    <property type="match status" value="1"/>
</dbReference>
<organism evidence="3 4">
    <name type="scientific">Winogradskyella vincentii</name>
    <dbReference type="NCBI Taxonomy" id="2877122"/>
    <lineage>
        <taxon>Bacteria</taxon>
        <taxon>Pseudomonadati</taxon>
        <taxon>Bacteroidota</taxon>
        <taxon>Flavobacteriia</taxon>
        <taxon>Flavobacteriales</taxon>
        <taxon>Flavobacteriaceae</taxon>
        <taxon>Winogradskyella</taxon>
    </lineage>
</organism>
<feature type="domain" description="GmrSD restriction endonucleases N-terminal" evidence="1">
    <location>
        <begin position="420"/>
        <end position="560"/>
    </location>
</feature>
<dbReference type="Pfam" id="PF03235">
    <property type="entry name" value="GmrSD_N"/>
    <property type="match status" value="2"/>
</dbReference>
<keyword evidence="4" id="KW-1185">Reference proteome</keyword>
<dbReference type="PANTHER" id="PTHR39639">
    <property type="entry name" value="CHROMOSOME 16, WHOLE GENOME SHOTGUN SEQUENCE"/>
    <property type="match status" value="1"/>
</dbReference>
<proteinExistence type="predicted"/>
<gene>
    <name evidence="3" type="ORF">LBV24_02615</name>
</gene>
<evidence type="ECO:0000313" key="3">
    <source>
        <dbReference type="EMBL" id="MCA0152092.1"/>
    </source>
</evidence>
<feature type="domain" description="GmrSD restriction endonucleases N-terminal" evidence="1">
    <location>
        <begin position="33"/>
        <end position="175"/>
    </location>
</feature>
<dbReference type="InterPro" id="IPR003615">
    <property type="entry name" value="HNH_nuc"/>
</dbReference>
<dbReference type="InterPro" id="IPR004919">
    <property type="entry name" value="GmrSD_N"/>
</dbReference>
<name>A0ABS7XWS2_9FLAO</name>
<dbReference type="EMBL" id="JAIUJS010000001">
    <property type="protein sequence ID" value="MCA0152092.1"/>
    <property type="molecule type" value="Genomic_DNA"/>
</dbReference>
<protein>
    <submittedName>
        <fullName evidence="3">DUF262 domain-containing protein</fullName>
    </submittedName>
</protein>